<proteinExistence type="predicted"/>
<dbReference type="InterPro" id="IPR017451">
    <property type="entry name" value="F-box-assoc_interact_dom"/>
</dbReference>
<evidence type="ECO:0000313" key="2">
    <source>
        <dbReference type="EMBL" id="OVA11159.1"/>
    </source>
</evidence>
<keyword evidence="3" id="KW-1185">Reference proteome</keyword>
<dbReference type="FunCoup" id="A0A200QL41">
    <property type="interactions" value="68"/>
</dbReference>
<name>A0A200QL41_MACCD</name>
<protein>
    <submittedName>
        <fullName evidence="2">F-box associated domain</fullName>
    </submittedName>
</protein>
<dbReference type="EMBL" id="MVGT01001732">
    <property type="protein sequence ID" value="OVA11159.1"/>
    <property type="molecule type" value="Genomic_DNA"/>
</dbReference>
<sequence length="222" mass="25503">MEEMHKAIADDVLGGLRAGFYLLNHCNGLLFFLSYGGPFLLDWYFIYNPLIQEVAKLPETIRPRIRTLCFLHLGLGFSPSTREYKIVGVNNINARIHTLGTTSWRHVLNYPLNHIEGEPVYADGALHWKIGATFYASANTTNMEYRFVSFDIGNEEFSITRHPNLSSKRNHLIDLIEFRGCLAVVDLSLSTHIEIWVMKNINMRGKQWNRDYCIKIQAPDGK</sequence>
<dbReference type="OrthoDB" id="5319261at2759"/>
<dbReference type="PANTHER" id="PTHR31672">
    <property type="entry name" value="BNACNNG10540D PROTEIN"/>
    <property type="match status" value="1"/>
</dbReference>
<dbReference type="InterPro" id="IPR050796">
    <property type="entry name" value="SCF_F-box_component"/>
</dbReference>
<dbReference type="PANTHER" id="PTHR31672:SF13">
    <property type="entry name" value="F-BOX PROTEIN CPR30-LIKE"/>
    <property type="match status" value="1"/>
</dbReference>
<dbReference type="OMA" id="KPATECE"/>
<evidence type="ECO:0000313" key="3">
    <source>
        <dbReference type="Proteomes" id="UP000195402"/>
    </source>
</evidence>
<feature type="domain" description="F-box associated beta-propeller type 3" evidence="1">
    <location>
        <begin position="21"/>
        <end position="212"/>
    </location>
</feature>
<organism evidence="2 3">
    <name type="scientific">Macleaya cordata</name>
    <name type="common">Five-seeded plume-poppy</name>
    <name type="synonym">Bocconia cordata</name>
    <dbReference type="NCBI Taxonomy" id="56857"/>
    <lineage>
        <taxon>Eukaryota</taxon>
        <taxon>Viridiplantae</taxon>
        <taxon>Streptophyta</taxon>
        <taxon>Embryophyta</taxon>
        <taxon>Tracheophyta</taxon>
        <taxon>Spermatophyta</taxon>
        <taxon>Magnoliopsida</taxon>
        <taxon>Ranunculales</taxon>
        <taxon>Papaveraceae</taxon>
        <taxon>Papaveroideae</taxon>
        <taxon>Macleaya</taxon>
    </lineage>
</organism>
<dbReference type="Proteomes" id="UP000195402">
    <property type="component" value="Unassembled WGS sequence"/>
</dbReference>
<evidence type="ECO:0000259" key="1">
    <source>
        <dbReference type="Pfam" id="PF08268"/>
    </source>
</evidence>
<dbReference type="InterPro" id="IPR013187">
    <property type="entry name" value="F-box-assoc_dom_typ3"/>
</dbReference>
<dbReference type="NCBIfam" id="TIGR01640">
    <property type="entry name" value="F_box_assoc_1"/>
    <property type="match status" value="1"/>
</dbReference>
<reference evidence="2 3" key="1">
    <citation type="journal article" date="2017" name="Mol. Plant">
        <title>The Genome of Medicinal Plant Macleaya cordata Provides New Insights into Benzylisoquinoline Alkaloids Metabolism.</title>
        <authorList>
            <person name="Liu X."/>
            <person name="Liu Y."/>
            <person name="Huang P."/>
            <person name="Ma Y."/>
            <person name="Qing Z."/>
            <person name="Tang Q."/>
            <person name="Cao H."/>
            <person name="Cheng P."/>
            <person name="Zheng Y."/>
            <person name="Yuan Z."/>
            <person name="Zhou Y."/>
            <person name="Liu J."/>
            <person name="Tang Z."/>
            <person name="Zhuo Y."/>
            <person name="Zhang Y."/>
            <person name="Yu L."/>
            <person name="Huang J."/>
            <person name="Yang P."/>
            <person name="Peng Q."/>
            <person name="Zhang J."/>
            <person name="Jiang W."/>
            <person name="Zhang Z."/>
            <person name="Lin K."/>
            <person name="Ro D.K."/>
            <person name="Chen X."/>
            <person name="Xiong X."/>
            <person name="Shang Y."/>
            <person name="Huang S."/>
            <person name="Zeng J."/>
        </authorList>
    </citation>
    <scope>NUCLEOTIDE SEQUENCE [LARGE SCALE GENOMIC DNA]</scope>
    <source>
        <strain evidence="3">cv. BLH2017</strain>
        <tissue evidence="2">Root</tissue>
    </source>
</reference>
<accession>A0A200QL41</accession>
<comment type="caution">
    <text evidence="2">The sequence shown here is derived from an EMBL/GenBank/DDBJ whole genome shotgun (WGS) entry which is preliminary data.</text>
</comment>
<dbReference type="Pfam" id="PF08268">
    <property type="entry name" value="FBA_3"/>
    <property type="match status" value="1"/>
</dbReference>
<dbReference type="AlphaFoldDB" id="A0A200QL41"/>
<gene>
    <name evidence="2" type="ORF">BVC80_1741g164</name>
</gene>
<dbReference type="InParanoid" id="A0A200QL41"/>